<evidence type="ECO:0000256" key="1">
    <source>
        <dbReference type="SAM" id="MobiDB-lite"/>
    </source>
</evidence>
<dbReference type="VEuPathDB" id="VectorBase:HLOH_054195"/>
<keyword evidence="2" id="KW-1133">Transmembrane helix</keyword>
<evidence type="ECO:0000256" key="2">
    <source>
        <dbReference type="SAM" id="Phobius"/>
    </source>
</evidence>
<feature type="transmembrane region" description="Helical" evidence="2">
    <location>
        <begin position="124"/>
        <end position="146"/>
    </location>
</feature>
<name>A0A9J6FGW6_HAELO</name>
<feature type="compositionally biased region" description="Pro residues" evidence="1">
    <location>
        <begin position="286"/>
        <end position="297"/>
    </location>
</feature>
<feature type="transmembrane region" description="Helical" evidence="2">
    <location>
        <begin position="97"/>
        <end position="118"/>
    </location>
</feature>
<feature type="transmembrane region" description="Helical" evidence="2">
    <location>
        <begin position="188"/>
        <end position="208"/>
    </location>
</feature>
<gene>
    <name evidence="4" type="ORF">HPB48_002276</name>
</gene>
<feature type="region of interest" description="Disordered" evidence="1">
    <location>
        <begin position="258"/>
        <end position="316"/>
    </location>
</feature>
<keyword evidence="2" id="KW-0472">Membrane</keyword>
<evidence type="ECO:0000313" key="4">
    <source>
        <dbReference type="EMBL" id="KAH9362298.1"/>
    </source>
</evidence>
<feature type="region of interest" description="Disordered" evidence="1">
    <location>
        <begin position="26"/>
        <end position="49"/>
    </location>
</feature>
<dbReference type="OMA" id="ERVYSGP"/>
<accession>A0A9J6FGW6</accession>
<keyword evidence="5" id="KW-1185">Reference proteome</keyword>
<dbReference type="OrthoDB" id="6509527at2759"/>
<protein>
    <submittedName>
        <fullName evidence="4">Uncharacterized protein</fullName>
    </submittedName>
</protein>
<keyword evidence="3" id="KW-0732">Signal</keyword>
<organism evidence="4 5">
    <name type="scientific">Haemaphysalis longicornis</name>
    <name type="common">Bush tick</name>
    <dbReference type="NCBI Taxonomy" id="44386"/>
    <lineage>
        <taxon>Eukaryota</taxon>
        <taxon>Metazoa</taxon>
        <taxon>Ecdysozoa</taxon>
        <taxon>Arthropoda</taxon>
        <taxon>Chelicerata</taxon>
        <taxon>Arachnida</taxon>
        <taxon>Acari</taxon>
        <taxon>Parasitiformes</taxon>
        <taxon>Ixodida</taxon>
        <taxon>Ixodoidea</taxon>
        <taxon>Ixodidae</taxon>
        <taxon>Haemaphysalinae</taxon>
        <taxon>Haemaphysalis</taxon>
    </lineage>
</organism>
<feature type="chain" id="PRO_5039890444" evidence="3">
    <location>
        <begin position="24"/>
        <end position="316"/>
    </location>
</feature>
<keyword evidence="2" id="KW-0812">Transmembrane</keyword>
<reference evidence="4 5" key="1">
    <citation type="journal article" date="2020" name="Cell">
        <title>Large-Scale Comparative Analyses of Tick Genomes Elucidate Their Genetic Diversity and Vector Capacities.</title>
        <authorList>
            <consortium name="Tick Genome and Microbiome Consortium (TIGMIC)"/>
            <person name="Jia N."/>
            <person name="Wang J."/>
            <person name="Shi W."/>
            <person name="Du L."/>
            <person name="Sun Y."/>
            <person name="Zhan W."/>
            <person name="Jiang J.F."/>
            <person name="Wang Q."/>
            <person name="Zhang B."/>
            <person name="Ji P."/>
            <person name="Bell-Sakyi L."/>
            <person name="Cui X.M."/>
            <person name="Yuan T.T."/>
            <person name="Jiang B.G."/>
            <person name="Yang W.F."/>
            <person name="Lam T.T."/>
            <person name="Chang Q.C."/>
            <person name="Ding S.J."/>
            <person name="Wang X.J."/>
            <person name="Zhu J.G."/>
            <person name="Ruan X.D."/>
            <person name="Zhao L."/>
            <person name="Wei J.T."/>
            <person name="Ye R.Z."/>
            <person name="Que T.C."/>
            <person name="Du C.H."/>
            <person name="Zhou Y.H."/>
            <person name="Cheng J.X."/>
            <person name="Dai P.F."/>
            <person name="Guo W.B."/>
            <person name="Han X.H."/>
            <person name="Huang E.J."/>
            <person name="Li L.F."/>
            <person name="Wei W."/>
            <person name="Gao Y.C."/>
            <person name="Liu J.Z."/>
            <person name="Shao H.Z."/>
            <person name="Wang X."/>
            <person name="Wang C.C."/>
            <person name="Yang T.C."/>
            <person name="Huo Q.B."/>
            <person name="Li W."/>
            <person name="Chen H.Y."/>
            <person name="Chen S.E."/>
            <person name="Zhou L.G."/>
            <person name="Ni X.B."/>
            <person name="Tian J.H."/>
            <person name="Sheng Y."/>
            <person name="Liu T."/>
            <person name="Pan Y.S."/>
            <person name="Xia L.Y."/>
            <person name="Li J."/>
            <person name="Zhao F."/>
            <person name="Cao W.C."/>
        </authorList>
    </citation>
    <scope>NUCLEOTIDE SEQUENCE [LARGE SCALE GENOMIC DNA]</scope>
    <source>
        <strain evidence="4">HaeL-2018</strain>
    </source>
</reference>
<feature type="transmembrane region" description="Helical" evidence="2">
    <location>
        <begin position="158"/>
        <end position="176"/>
    </location>
</feature>
<comment type="caution">
    <text evidence="4">The sequence shown here is derived from an EMBL/GenBank/DDBJ whole genome shotgun (WGS) entry which is preliminary data.</text>
</comment>
<feature type="compositionally biased region" description="Pro residues" evidence="1">
    <location>
        <begin position="307"/>
        <end position="316"/>
    </location>
</feature>
<feature type="signal peptide" evidence="3">
    <location>
        <begin position="1"/>
        <end position="23"/>
    </location>
</feature>
<dbReference type="Proteomes" id="UP000821853">
    <property type="component" value="Chromosome 1"/>
</dbReference>
<sequence length="316" mass="33437">MKLRGSLSLATFLAALGWEAPSAERVYSGPGQPAEGGADGGVRHGAPRGGLVAARPRRCRRLLRSLERRPVVGGLGVPSAEALAPDESEDRRSSPQIAASGFCFLAAVCCSAGGFWASAAATRLLGVVFLVVGAAAVLAAILFVPAGRDGKLPVHRRALPLLLALVLWAVAGWIIFLVAQSNVHGKGVLAAVAAFLLLFSFVLLRVVCRRCRHGRRQLKDSAEDAVQLEDFHHVNTQVRDTLRFGQLRADQAFGPVAETRPVVPTAPPETPPQASASFSTFVREPPTAPAEPPPYDGFPPDGTRCRTPPPPYSTLV</sequence>
<evidence type="ECO:0000256" key="3">
    <source>
        <dbReference type="SAM" id="SignalP"/>
    </source>
</evidence>
<dbReference type="AlphaFoldDB" id="A0A9J6FGW6"/>
<evidence type="ECO:0000313" key="5">
    <source>
        <dbReference type="Proteomes" id="UP000821853"/>
    </source>
</evidence>
<dbReference type="EMBL" id="JABSTR010000001">
    <property type="protein sequence ID" value="KAH9362298.1"/>
    <property type="molecule type" value="Genomic_DNA"/>
</dbReference>
<proteinExistence type="predicted"/>